<feature type="binding site" evidence="4 6">
    <location>
        <position position="111"/>
    </location>
    <ligand>
        <name>substrate</name>
    </ligand>
</feature>
<evidence type="ECO:0000313" key="9">
    <source>
        <dbReference type="EMBL" id="QIB33885.1"/>
    </source>
</evidence>
<evidence type="ECO:0000256" key="5">
    <source>
        <dbReference type="PIRSR" id="PIRSR001430-1"/>
    </source>
</evidence>
<dbReference type="Pfam" id="PF01416">
    <property type="entry name" value="PseudoU_synth_1"/>
    <property type="match status" value="2"/>
</dbReference>
<dbReference type="GO" id="GO:0031119">
    <property type="term" value="P:tRNA pseudouridine synthesis"/>
    <property type="evidence" value="ECO:0007669"/>
    <property type="project" value="UniProtKB-UniRule"/>
</dbReference>
<organism evidence="9 10">
    <name type="scientific">Ancylobacter pratisalsi</name>
    <dbReference type="NCBI Taxonomy" id="1745854"/>
    <lineage>
        <taxon>Bacteria</taxon>
        <taxon>Pseudomonadati</taxon>
        <taxon>Pseudomonadota</taxon>
        <taxon>Alphaproteobacteria</taxon>
        <taxon>Hyphomicrobiales</taxon>
        <taxon>Xanthobacteraceae</taxon>
        <taxon>Ancylobacter</taxon>
    </lineage>
</organism>
<protein>
    <recommendedName>
        <fullName evidence="4">tRNA pseudouridine synthase A</fullName>
        <ecNumber evidence="4">5.4.99.12</ecNumber>
    </recommendedName>
    <alternativeName>
        <fullName evidence="4">tRNA pseudouridine(38-40) synthase</fullName>
    </alternativeName>
    <alternativeName>
        <fullName evidence="4">tRNA pseudouridylate synthase I</fullName>
    </alternativeName>
    <alternativeName>
        <fullName evidence="4">tRNA-uridine isomerase I</fullName>
    </alternativeName>
</protein>
<keyword evidence="3 4" id="KW-0413">Isomerase</keyword>
<dbReference type="SUPFAM" id="SSF55120">
    <property type="entry name" value="Pseudouridine synthase"/>
    <property type="match status" value="1"/>
</dbReference>
<keyword evidence="2 4" id="KW-0819">tRNA processing</keyword>
<dbReference type="InterPro" id="IPR020094">
    <property type="entry name" value="TruA/RsuA/RluB/E/F_N"/>
</dbReference>
<name>A0A6P1YL74_9HYPH</name>
<feature type="domain" description="Pseudouridine synthase I TruA alpha/beta" evidence="8">
    <location>
        <begin position="8"/>
        <end position="104"/>
    </location>
</feature>
<comment type="caution">
    <text evidence="4">Lacks conserved residue(s) required for the propagation of feature annotation.</text>
</comment>
<dbReference type="Gene3D" id="3.30.70.660">
    <property type="entry name" value="Pseudouridine synthase I, catalytic domain, C-terminal subdomain"/>
    <property type="match status" value="1"/>
</dbReference>
<dbReference type="FunFam" id="3.30.70.580:FF:000001">
    <property type="entry name" value="tRNA pseudouridine synthase A"/>
    <property type="match status" value="1"/>
</dbReference>
<sequence length="250" mass="27332">MPRYKLTIEYDGTPFIGWQIQAKGLSVQGLLAQAAGRFASETVAVHGAGRTDAGVHASGQVAHIELSRDWRPDTVRDAMNAHLRPHPIAVLSAEPAADDFHARFSARGRRYLYRIIARRPDLALERNRAWRVLRDLDTGAMAIAAQRLVGRHDFTTFRAIGCQAASPVKTLDRLDVERVAVEGPGVEIRVHAAARSFLHHQVRSMVGTLVKVGDGGWSPDDVSAALEARDRTRCGPMAPAAGLYLAEVTY</sequence>
<dbReference type="InterPro" id="IPR001406">
    <property type="entry name" value="PsdUridine_synth_TruA"/>
</dbReference>
<dbReference type="Gene3D" id="3.30.70.580">
    <property type="entry name" value="Pseudouridine synthase I, catalytic domain, N-terminal subdomain"/>
    <property type="match status" value="1"/>
</dbReference>
<dbReference type="InterPro" id="IPR020097">
    <property type="entry name" value="PsdUridine_synth_TruA_a/b_dom"/>
</dbReference>
<evidence type="ECO:0000256" key="2">
    <source>
        <dbReference type="ARBA" id="ARBA00022694"/>
    </source>
</evidence>
<feature type="domain" description="Pseudouridine synthase I TruA alpha/beta" evidence="8">
    <location>
        <begin position="144"/>
        <end position="250"/>
    </location>
</feature>
<dbReference type="EC" id="5.4.99.12" evidence="4"/>
<dbReference type="InterPro" id="IPR020095">
    <property type="entry name" value="PsdUridine_synth_TruA_C"/>
</dbReference>
<dbReference type="Proteomes" id="UP000464751">
    <property type="component" value="Chromosome"/>
</dbReference>
<dbReference type="GO" id="GO:0003723">
    <property type="term" value="F:RNA binding"/>
    <property type="evidence" value="ECO:0007669"/>
    <property type="project" value="InterPro"/>
</dbReference>
<evidence type="ECO:0000256" key="3">
    <source>
        <dbReference type="ARBA" id="ARBA00023235"/>
    </source>
</evidence>
<keyword evidence="10" id="KW-1185">Reference proteome</keyword>
<evidence type="ECO:0000256" key="7">
    <source>
        <dbReference type="RuleBase" id="RU003792"/>
    </source>
</evidence>
<dbReference type="PANTHER" id="PTHR11142:SF0">
    <property type="entry name" value="TRNA PSEUDOURIDINE SYNTHASE-LIKE 1"/>
    <property type="match status" value="1"/>
</dbReference>
<dbReference type="RefSeq" id="WP_163074980.1">
    <property type="nucleotide sequence ID" value="NZ_CP048630.1"/>
</dbReference>
<comment type="function">
    <text evidence="4">Formation of pseudouridine at positions 38, 39 and 40 in the anticodon stem and loop of transfer RNAs.</text>
</comment>
<evidence type="ECO:0000256" key="4">
    <source>
        <dbReference type="HAMAP-Rule" id="MF_00171"/>
    </source>
</evidence>
<accession>A0A6P1YL74</accession>
<comment type="similarity">
    <text evidence="1 4 7">Belongs to the tRNA pseudouridine synthase TruA family.</text>
</comment>
<proteinExistence type="inferred from homology"/>
<dbReference type="KEGG" id="apra:G3A50_09315"/>
<evidence type="ECO:0000256" key="1">
    <source>
        <dbReference type="ARBA" id="ARBA00009375"/>
    </source>
</evidence>
<feature type="active site" description="Nucleophile" evidence="4 5">
    <location>
        <position position="52"/>
    </location>
</feature>
<comment type="catalytic activity">
    <reaction evidence="4 7">
        <text>uridine(38/39/40) in tRNA = pseudouridine(38/39/40) in tRNA</text>
        <dbReference type="Rhea" id="RHEA:22376"/>
        <dbReference type="Rhea" id="RHEA-COMP:10085"/>
        <dbReference type="Rhea" id="RHEA-COMP:10087"/>
        <dbReference type="ChEBI" id="CHEBI:65314"/>
        <dbReference type="ChEBI" id="CHEBI:65315"/>
        <dbReference type="EC" id="5.4.99.12"/>
    </reaction>
</comment>
<dbReference type="GO" id="GO:0160147">
    <property type="term" value="F:tRNA pseudouridine(38-40) synthase activity"/>
    <property type="evidence" value="ECO:0007669"/>
    <property type="project" value="UniProtKB-EC"/>
</dbReference>
<reference evidence="9 10" key="1">
    <citation type="submission" date="2020-02" db="EMBL/GenBank/DDBJ databases">
        <authorList>
            <person name="Li G."/>
        </authorList>
    </citation>
    <scope>NUCLEOTIDE SEQUENCE [LARGE SCALE GENOMIC DNA]</scope>
    <source>
        <strain evidence="9 10">DSM 102029</strain>
    </source>
</reference>
<dbReference type="CDD" id="cd02570">
    <property type="entry name" value="PseudoU_synth_EcTruA"/>
    <property type="match status" value="1"/>
</dbReference>
<evidence type="ECO:0000256" key="6">
    <source>
        <dbReference type="PIRSR" id="PIRSR001430-2"/>
    </source>
</evidence>
<evidence type="ECO:0000313" key="10">
    <source>
        <dbReference type="Proteomes" id="UP000464751"/>
    </source>
</evidence>
<comment type="subunit">
    <text evidence="4">Homodimer.</text>
</comment>
<dbReference type="EMBL" id="CP048630">
    <property type="protein sequence ID" value="QIB33885.1"/>
    <property type="molecule type" value="Genomic_DNA"/>
</dbReference>
<dbReference type="HAMAP" id="MF_00171">
    <property type="entry name" value="TruA"/>
    <property type="match status" value="1"/>
</dbReference>
<dbReference type="PIRSF" id="PIRSF001430">
    <property type="entry name" value="tRNA_psdUrid_synth"/>
    <property type="match status" value="1"/>
</dbReference>
<dbReference type="InterPro" id="IPR020103">
    <property type="entry name" value="PsdUridine_synth_cat_dom_sf"/>
</dbReference>
<dbReference type="NCBIfam" id="TIGR00071">
    <property type="entry name" value="hisT_truA"/>
    <property type="match status" value="1"/>
</dbReference>
<dbReference type="AlphaFoldDB" id="A0A6P1YL74"/>
<dbReference type="PANTHER" id="PTHR11142">
    <property type="entry name" value="PSEUDOURIDYLATE SYNTHASE"/>
    <property type="match status" value="1"/>
</dbReference>
<gene>
    <name evidence="4 9" type="primary">truA</name>
    <name evidence="9" type="ORF">G3A50_09315</name>
</gene>
<evidence type="ECO:0000259" key="8">
    <source>
        <dbReference type="Pfam" id="PF01416"/>
    </source>
</evidence>